<accession>A0A915HUY5</accession>
<dbReference type="AlphaFoldDB" id="A0A915HUY5"/>
<evidence type="ECO:0000313" key="1">
    <source>
        <dbReference type="Proteomes" id="UP000887565"/>
    </source>
</evidence>
<dbReference type="SUPFAM" id="SSF51306">
    <property type="entry name" value="LexA/Signal peptidase"/>
    <property type="match status" value="1"/>
</dbReference>
<dbReference type="InterPro" id="IPR036286">
    <property type="entry name" value="LexA/Signal_pep-like_sf"/>
</dbReference>
<dbReference type="WBParaSite" id="nRc.2.0.1.t05590-RA">
    <property type="protein sequence ID" value="nRc.2.0.1.t05590-RA"/>
    <property type="gene ID" value="nRc.2.0.1.g05590"/>
</dbReference>
<keyword evidence="1" id="KW-1185">Reference proteome</keyword>
<proteinExistence type="predicted"/>
<reference evidence="2" key="1">
    <citation type="submission" date="2022-11" db="UniProtKB">
        <authorList>
            <consortium name="WormBaseParasite"/>
        </authorList>
    </citation>
    <scope>IDENTIFICATION</scope>
</reference>
<name>A0A915HUY5_ROMCU</name>
<dbReference type="Proteomes" id="UP000887565">
    <property type="component" value="Unplaced"/>
</dbReference>
<sequence length="38" mass="4493">MFGPVPKALIYGKATHIIWPMKRWTKLSKHLQSERVFP</sequence>
<protein>
    <submittedName>
        <fullName evidence="2">Uncharacterized protein</fullName>
    </submittedName>
</protein>
<organism evidence="1 2">
    <name type="scientific">Romanomermis culicivorax</name>
    <name type="common">Nematode worm</name>
    <dbReference type="NCBI Taxonomy" id="13658"/>
    <lineage>
        <taxon>Eukaryota</taxon>
        <taxon>Metazoa</taxon>
        <taxon>Ecdysozoa</taxon>
        <taxon>Nematoda</taxon>
        <taxon>Enoplea</taxon>
        <taxon>Dorylaimia</taxon>
        <taxon>Mermithida</taxon>
        <taxon>Mermithoidea</taxon>
        <taxon>Mermithidae</taxon>
        <taxon>Romanomermis</taxon>
    </lineage>
</organism>
<evidence type="ECO:0000313" key="2">
    <source>
        <dbReference type="WBParaSite" id="nRc.2.0.1.t05590-RA"/>
    </source>
</evidence>